<protein>
    <submittedName>
        <fullName evidence="3">Uncharacterized protein</fullName>
    </submittedName>
</protein>
<proteinExistence type="predicted"/>
<dbReference type="AlphaFoldDB" id="A0AAN8UYZ0"/>
<accession>A0AAN8UYZ0</accession>
<dbReference type="Proteomes" id="UP001370490">
    <property type="component" value="Unassembled WGS sequence"/>
</dbReference>
<evidence type="ECO:0000313" key="3">
    <source>
        <dbReference type="EMBL" id="KAK6921814.1"/>
    </source>
</evidence>
<feature type="chain" id="PRO_5042889748" evidence="2">
    <location>
        <begin position="32"/>
        <end position="123"/>
    </location>
</feature>
<evidence type="ECO:0000256" key="2">
    <source>
        <dbReference type="SAM" id="SignalP"/>
    </source>
</evidence>
<name>A0AAN8UYZ0_9MAGN</name>
<feature type="compositionally biased region" description="Polar residues" evidence="1">
    <location>
        <begin position="71"/>
        <end position="85"/>
    </location>
</feature>
<dbReference type="EMBL" id="JBAMMX010000019">
    <property type="protein sequence ID" value="KAK6921814.1"/>
    <property type="molecule type" value="Genomic_DNA"/>
</dbReference>
<sequence>MESKGASTSSSSFMMCFFLFICILAIPSIAARKLINMPQSQKSDSHSIGVVPISATTGNHHYNEAGNQNLVIGDSKSSVGDSTSPHAKAGTSPSPPEEFWGHKRQLQEEANRIQLLKGRVRQQ</sequence>
<organism evidence="3 4">
    <name type="scientific">Dillenia turbinata</name>
    <dbReference type="NCBI Taxonomy" id="194707"/>
    <lineage>
        <taxon>Eukaryota</taxon>
        <taxon>Viridiplantae</taxon>
        <taxon>Streptophyta</taxon>
        <taxon>Embryophyta</taxon>
        <taxon>Tracheophyta</taxon>
        <taxon>Spermatophyta</taxon>
        <taxon>Magnoliopsida</taxon>
        <taxon>eudicotyledons</taxon>
        <taxon>Gunneridae</taxon>
        <taxon>Pentapetalae</taxon>
        <taxon>Dilleniales</taxon>
        <taxon>Dilleniaceae</taxon>
        <taxon>Dillenia</taxon>
    </lineage>
</organism>
<feature type="signal peptide" evidence="2">
    <location>
        <begin position="1"/>
        <end position="31"/>
    </location>
</feature>
<comment type="caution">
    <text evidence="3">The sequence shown here is derived from an EMBL/GenBank/DDBJ whole genome shotgun (WGS) entry which is preliminary data.</text>
</comment>
<evidence type="ECO:0000256" key="1">
    <source>
        <dbReference type="SAM" id="MobiDB-lite"/>
    </source>
</evidence>
<gene>
    <name evidence="3" type="ORF">RJ641_012321</name>
</gene>
<feature type="region of interest" description="Disordered" evidence="1">
    <location>
        <begin position="71"/>
        <end position="104"/>
    </location>
</feature>
<reference evidence="3 4" key="1">
    <citation type="submission" date="2023-12" db="EMBL/GenBank/DDBJ databases">
        <title>A high-quality genome assembly for Dillenia turbinata (Dilleniales).</title>
        <authorList>
            <person name="Chanderbali A."/>
        </authorList>
    </citation>
    <scope>NUCLEOTIDE SEQUENCE [LARGE SCALE GENOMIC DNA]</scope>
    <source>
        <strain evidence="3">LSX21</strain>
        <tissue evidence="3">Leaf</tissue>
    </source>
</reference>
<keyword evidence="2" id="KW-0732">Signal</keyword>
<evidence type="ECO:0000313" key="4">
    <source>
        <dbReference type="Proteomes" id="UP001370490"/>
    </source>
</evidence>
<keyword evidence="4" id="KW-1185">Reference proteome</keyword>